<protein>
    <submittedName>
        <fullName evidence="1">Uncharacterized protein</fullName>
    </submittedName>
</protein>
<organism evidence="1 2">
    <name type="scientific">Thermoproteota archaeon</name>
    <dbReference type="NCBI Taxonomy" id="2056631"/>
    <lineage>
        <taxon>Archaea</taxon>
        <taxon>Thermoproteota</taxon>
    </lineage>
</organism>
<proteinExistence type="predicted"/>
<evidence type="ECO:0000313" key="1">
    <source>
        <dbReference type="EMBL" id="RLE51176.1"/>
    </source>
</evidence>
<dbReference type="Proteomes" id="UP000268446">
    <property type="component" value="Unassembled WGS sequence"/>
</dbReference>
<comment type="caution">
    <text evidence="1">The sequence shown here is derived from an EMBL/GenBank/DDBJ whole genome shotgun (WGS) entry which is preliminary data.</text>
</comment>
<accession>A0A497EVJ6</accession>
<dbReference type="AlphaFoldDB" id="A0A497EVJ6"/>
<gene>
    <name evidence="1" type="ORF">DRJ20_02495</name>
</gene>
<dbReference type="EMBL" id="QMQZ01000072">
    <property type="protein sequence ID" value="RLE51176.1"/>
    <property type="molecule type" value="Genomic_DNA"/>
</dbReference>
<sequence>MQEAILEQTLKTLTPRTQRELNRLLRRITTLSAAGFRETLENNKLLNWIFLRIMIEANKIRNLLQEEEKPTFF</sequence>
<evidence type="ECO:0000313" key="2">
    <source>
        <dbReference type="Proteomes" id="UP000268446"/>
    </source>
</evidence>
<reference evidence="1 2" key="1">
    <citation type="submission" date="2018-06" db="EMBL/GenBank/DDBJ databases">
        <title>Extensive metabolic versatility and redundancy in microbially diverse, dynamic hydrothermal sediments.</title>
        <authorList>
            <person name="Dombrowski N."/>
            <person name="Teske A."/>
            <person name="Baker B.J."/>
        </authorList>
    </citation>
    <scope>NUCLEOTIDE SEQUENCE [LARGE SCALE GENOMIC DNA]</scope>
    <source>
        <strain evidence="1">B29_G17</strain>
    </source>
</reference>
<name>A0A497EVJ6_9CREN</name>